<dbReference type="SUPFAM" id="SSF102114">
    <property type="entry name" value="Radical SAM enzymes"/>
    <property type="match status" value="1"/>
</dbReference>
<evidence type="ECO:0000256" key="5">
    <source>
        <dbReference type="ARBA" id="ARBA00023014"/>
    </source>
</evidence>
<dbReference type="PROSITE" id="PS51332">
    <property type="entry name" value="B12_BINDING"/>
    <property type="match status" value="1"/>
</dbReference>
<proteinExistence type="predicted"/>
<keyword evidence="5" id="KW-0411">Iron-sulfur</keyword>
<dbReference type="InterPro" id="IPR036724">
    <property type="entry name" value="Cobalamin-bd_sf"/>
</dbReference>
<dbReference type="GO" id="GO:0031419">
    <property type="term" value="F:cobalamin binding"/>
    <property type="evidence" value="ECO:0007669"/>
    <property type="project" value="InterPro"/>
</dbReference>
<evidence type="ECO:0000259" key="6">
    <source>
        <dbReference type="PROSITE" id="PS51332"/>
    </source>
</evidence>
<dbReference type="InterPro" id="IPR006158">
    <property type="entry name" value="Cobalamin-bd"/>
</dbReference>
<dbReference type="InterPro" id="IPR051198">
    <property type="entry name" value="BchE-like"/>
</dbReference>
<dbReference type="InterPro" id="IPR023404">
    <property type="entry name" value="rSAM_horseshoe"/>
</dbReference>
<dbReference type="RefSeq" id="WP_004616036.1">
    <property type="nucleotide sequence ID" value="NZ_ACXX02000001.1"/>
</dbReference>
<keyword evidence="3" id="KW-0479">Metal-binding</keyword>
<dbReference type="eggNOG" id="COG1032">
    <property type="taxonomic scope" value="Bacteria"/>
</dbReference>
<dbReference type="EMBL" id="ACXX02000001">
    <property type="protein sequence ID" value="EGD49372.1"/>
    <property type="molecule type" value="Genomic_DNA"/>
</dbReference>
<dbReference type="CDD" id="cd01335">
    <property type="entry name" value="Radical_SAM"/>
    <property type="match status" value="1"/>
</dbReference>
<evidence type="ECO:0000259" key="7">
    <source>
        <dbReference type="PROSITE" id="PS51918"/>
    </source>
</evidence>
<dbReference type="Proteomes" id="UP000003860">
    <property type="component" value="Unassembled WGS sequence"/>
</dbReference>
<dbReference type="AlphaFoldDB" id="F1T7C4"/>
<dbReference type="SMART" id="SM00729">
    <property type="entry name" value="Elp3"/>
    <property type="match status" value="1"/>
</dbReference>
<dbReference type="SFLD" id="SFLDG01082">
    <property type="entry name" value="B12-binding_domain_containing"/>
    <property type="match status" value="1"/>
</dbReference>
<evidence type="ECO:0000256" key="1">
    <source>
        <dbReference type="ARBA" id="ARBA00001966"/>
    </source>
</evidence>
<dbReference type="Gene3D" id="3.80.30.20">
    <property type="entry name" value="tm_1862 like domain"/>
    <property type="match status" value="1"/>
</dbReference>
<protein>
    <submittedName>
        <fullName evidence="8">Cobalamin B12-binding domain protein</fullName>
    </submittedName>
</protein>
<dbReference type="PANTHER" id="PTHR43409">
    <property type="entry name" value="ANAEROBIC MAGNESIUM-PROTOPORPHYRIN IX MONOMETHYL ESTER CYCLASE-RELATED"/>
    <property type="match status" value="1"/>
</dbReference>
<dbReference type="GO" id="GO:0003824">
    <property type="term" value="F:catalytic activity"/>
    <property type="evidence" value="ECO:0007669"/>
    <property type="project" value="InterPro"/>
</dbReference>
<evidence type="ECO:0000256" key="2">
    <source>
        <dbReference type="ARBA" id="ARBA00022691"/>
    </source>
</evidence>
<gene>
    <name evidence="8" type="ORF">Cpap_3805</name>
</gene>
<reference evidence="8" key="1">
    <citation type="submission" date="2009-07" db="EMBL/GenBank/DDBJ databases">
        <authorList>
            <consortium name="US DOE Joint Genome Institute (JGI-PGF)"/>
            <person name="Lucas S."/>
            <person name="Copeland A."/>
            <person name="Lapidus A."/>
            <person name="Glavina del Rio T."/>
            <person name="Tice H."/>
            <person name="Bruce D."/>
            <person name="Goodwin L."/>
            <person name="Pitluck S."/>
            <person name="Larimer F."/>
            <person name="Land M.L."/>
            <person name="Mouttaki H."/>
            <person name="He Z."/>
            <person name="Zhou J."/>
            <person name="Hemme C.L."/>
        </authorList>
    </citation>
    <scope>NUCLEOTIDE SEQUENCE [LARGE SCALE GENOMIC DNA]</scope>
    <source>
        <strain evidence="8">DSM 2782</strain>
    </source>
</reference>
<dbReference type="Pfam" id="PF02310">
    <property type="entry name" value="B12-binding"/>
    <property type="match status" value="1"/>
</dbReference>
<dbReference type="Gene3D" id="3.40.50.280">
    <property type="entry name" value="Cobalamin-binding domain"/>
    <property type="match status" value="1"/>
</dbReference>
<evidence type="ECO:0000313" key="9">
    <source>
        <dbReference type="Proteomes" id="UP000003860"/>
    </source>
</evidence>
<comment type="caution">
    <text evidence="8">The sequence shown here is derived from an EMBL/GenBank/DDBJ whole genome shotgun (WGS) entry which is preliminary data.</text>
</comment>
<name>F1T7C4_9FIRM</name>
<evidence type="ECO:0000256" key="3">
    <source>
        <dbReference type="ARBA" id="ARBA00022723"/>
    </source>
</evidence>
<accession>F1T7C4</accession>
<dbReference type="InterPro" id="IPR034466">
    <property type="entry name" value="Methyltransferase_Class_B"/>
</dbReference>
<comment type="cofactor">
    <cofactor evidence="1">
        <name>[4Fe-4S] cluster</name>
        <dbReference type="ChEBI" id="CHEBI:49883"/>
    </cofactor>
</comment>
<dbReference type="SFLD" id="SFLDG01123">
    <property type="entry name" value="methyltransferase_(Class_B)"/>
    <property type="match status" value="1"/>
</dbReference>
<dbReference type="GO" id="GO:0051539">
    <property type="term" value="F:4 iron, 4 sulfur cluster binding"/>
    <property type="evidence" value="ECO:0007669"/>
    <property type="project" value="UniProtKB-KW"/>
</dbReference>
<dbReference type="SFLD" id="SFLDS00029">
    <property type="entry name" value="Radical_SAM"/>
    <property type="match status" value="1"/>
</dbReference>
<keyword evidence="9" id="KW-1185">Reference proteome</keyword>
<evidence type="ECO:0000256" key="4">
    <source>
        <dbReference type="ARBA" id="ARBA00023004"/>
    </source>
</evidence>
<dbReference type="InterPro" id="IPR006638">
    <property type="entry name" value="Elp3/MiaA/NifB-like_rSAM"/>
</dbReference>
<feature type="domain" description="Radical SAM core" evidence="7">
    <location>
        <begin position="211"/>
        <end position="436"/>
    </location>
</feature>
<reference evidence="8" key="2">
    <citation type="submission" date="2011-01" db="EMBL/GenBank/DDBJ databases">
        <title>The Non-contiguous Finished genome of Clostridium papyrosolvens.</title>
        <authorList>
            <person name="Lucas S."/>
            <person name="Copeland A."/>
            <person name="Lapidus A."/>
            <person name="Cheng J.-F."/>
            <person name="Goodwin L."/>
            <person name="Pitluck S."/>
            <person name="Misra M."/>
            <person name="Chertkov O."/>
            <person name="Detter J.C."/>
            <person name="Han C."/>
            <person name="Tapia R."/>
            <person name="Land M."/>
            <person name="Hauser L."/>
            <person name="Kyrpides N."/>
            <person name="Ivanova N."/>
            <person name="Pagani I."/>
            <person name="Mouttaki H."/>
            <person name="He Z."/>
            <person name="Zhou J."/>
            <person name="Hemme C.L."/>
            <person name="Woyke T."/>
        </authorList>
    </citation>
    <scope>NUCLEOTIDE SEQUENCE [LARGE SCALE GENOMIC DNA]</scope>
    <source>
        <strain evidence="8">DSM 2782</strain>
    </source>
</reference>
<organism evidence="8 9">
    <name type="scientific">Ruminiclostridium papyrosolvens DSM 2782</name>
    <dbReference type="NCBI Taxonomy" id="588581"/>
    <lineage>
        <taxon>Bacteria</taxon>
        <taxon>Bacillati</taxon>
        <taxon>Bacillota</taxon>
        <taxon>Clostridia</taxon>
        <taxon>Eubacteriales</taxon>
        <taxon>Oscillospiraceae</taxon>
        <taxon>Ruminiclostridium</taxon>
    </lineage>
</organism>
<dbReference type="OrthoDB" id="2990459at2"/>
<dbReference type="InterPro" id="IPR007197">
    <property type="entry name" value="rSAM"/>
</dbReference>
<feature type="domain" description="B12-binding" evidence="6">
    <location>
        <begin position="34"/>
        <end position="168"/>
    </location>
</feature>
<dbReference type="Pfam" id="PF04055">
    <property type="entry name" value="Radical_SAM"/>
    <property type="match status" value="1"/>
</dbReference>
<keyword evidence="4" id="KW-0408">Iron</keyword>
<dbReference type="SUPFAM" id="SSF52242">
    <property type="entry name" value="Cobalamin (vitamin B12)-binding domain"/>
    <property type="match status" value="1"/>
</dbReference>
<dbReference type="STRING" id="588581.Cpap_3805"/>
<dbReference type="PROSITE" id="PS51918">
    <property type="entry name" value="RADICAL_SAM"/>
    <property type="match status" value="1"/>
</dbReference>
<evidence type="ECO:0000313" key="8">
    <source>
        <dbReference type="EMBL" id="EGD49372.1"/>
    </source>
</evidence>
<dbReference type="GO" id="GO:0046872">
    <property type="term" value="F:metal ion binding"/>
    <property type="evidence" value="ECO:0007669"/>
    <property type="project" value="UniProtKB-KW"/>
</dbReference>
<sequence length="571" mass="65576">MVDAVLVACMEKNISIRNVFRETAIREDTKNLSLNPLFNGFINRYRENLGIACLAAYLRQNNIPTKIINSNIENKSNRQIEDEILADNPVMVGFSILYELHLYNTMEVIFNLRKRGYKGHITIGGPCASFIYEFLLNSTVGIDSVILGEGELPMLTLVNRLKSKQSWKDIDGLAYMHNGEAVYNQKKETISDLSVLPFAARDSLYYLKNQGYSTRTASIYSSRGCRGNCIYCTAPSSSCLELEKWRCRSGESLYEEVEFLVKEFGVEYLYFCDVNFIGYGSKALERLEVFCNKIIENNIKINFHAEIRVDSIKPDLLNLLKKAGLRDLLLGLESGSQRLLNLWRKGVTVERNLRAVEMVKSHGFMLEPAMIMVSPSTTKQDLIDTIDFIVESKIYEDNVPMNMFNKMVLFRGSEAERLLRDEGKLDSPDMSVITKPVKNENDLVAICKEMLAREYKIFDDDVEKVWEVLVPYINKLTWLIQDYFPDYMSSEFRQMRSNSNKKESRQEILTKIIGIKKWRDQIGELIKNILLATKECLSKNEVNVGEFSRVIVCIIDEYEIECFGDILKTGT</sequence>
<keyword evidence="2" id="KW-0949">S-adenosyl-L-methionine</keyword>
<dbReference type="InterPro" id="IPR058240">
    <property type="entry name" value="rSAM_sf"/>
</dbReference>